<evidence type="ECO:0000313" key="4">
    <source>
        <dbReference type="Proteomes" id="UP000593737"/>
    </source>
</evidence>
<keyword evidence="1" id="KW-0812">Transmembrane</keyword>
<name>A0A7S8IXS8_9BACT</name>
<evidence type="ECO:0000259" key="2">
    <source>
        <dbReference type="Pfam" id="PF00542"/>
    </source>
</evidence>
<evidence type="ECO:0000256" key="1">
    <source>
        <dbReference type="SAM" id="Phobius"/>
    </source>
</evidence>
<dbReference type="Gene3D" id="3.30.1390.10">
    <property type="match status" value="1"/>
</dbReference>
<dbReference type="Pfam" id="PF00542">
    <property type="entry name" value="Ribosomal_L12"/>
    <property type="match status" value="1"/>
</dbReference>
<proteinExistence type="predicted"/>
<dbReference type="EMBL" id="CP047423">
    <property type="protein sequence ID" value="QPD02523.1"/>
    <property type="molecule type" value="Genomic_DNA"/>
</dbReference>
<reference evidence="3 4" key="1">
    <citation type="journal article" date="2020" name="ISME J.">
        <title>Enrichment and physiological characterization of a novel comammox Nitrospira indicates ammonium inhibition of complete nitrification.</title>
        <authorList>
            <person name="Sakoula D."/>
            <person name="Koch H."/>
            <person name="Frank J."/>
            <person name="Jetten M.S.M."/>
            <person name="van Kessel M.A.H.J."/>
            <person name="Lucker S."/>
        </authorList>
    </citation>
    <scope>NUCLEOTIDE SEQUENCE [LARGE SCALE GENOMIC DNA]</scope>
    <source>
        <strain evidence="3">Comreactor17</strain>
    </source>
</reference>
<feature type="transmembrane region" description="Helical" evidence="1">
    <location>
        <begin position="71"/>
        <end position="90"/>
    </location>
</feature>
<dbReference type="GO" id="GO:0003735">
    <property type="term" value="F:structural constituent of ribosome"/>
    <property type="evidence" value="ECO:0007669"/>
    <property type="project" value="InterPro"/>
</dbReference>
<dbReference type="GO" id="GO:0006412">
    <property type="term" value="P:translation"/>
    <property type="evidence" value="ECO:0007669"/>
    <property type="project" value="InterPro"/>
</dbReference>
<dbReference type="InterPro" id="IPR014719">
    <property type="entry name" value="Ribosomal_bL12_C/ClpS-like"/>
</dbReference>
<dbReference type="KEGG" id="nkf:Nkreftii_000297"/>
<protein>
    <recommendedName>
        <fullName evidence="2">Large ribosomal subunit protein bL12 C-terminal domain-containing protein</fullName>
    </recommendedName>
</protein>
<dbReference type="AlphaFoldDB" id="A0A7S8IXS8"/>
<dbReference type="SUPFAM" id="SSF54736">
    <property type="entry name" value="ClpS-like"/>
    <property type="match status" value="1"/>
</dbReference>
<keyword evidence="1" id="KW-1133">Transmembrane helix</keyword>
<feature type="domain" description="Large ribosomal subunit protein bL12 C-terminal" evidence="2">
    <location>
        <begin position="24"/>
        <end position="61"/>
    </location>
</feature>
<dbReference type="Proteomes" id="UP000593737">
    <property type="component" value="Chromosome"/>
</dbReference>
<organism evidence="3 4">
    <name type="scientific">Candidatus Nitrospira kreftii</name>
    <dbReference type="NCBI Taxonomy" id="2652173"/>
    <lineage>
        <taxon>Bacteria</taxon>
        <taxon>Pseudomonadati</taxon>
        <taxon>Nitrospirota</taxon>
        <taxon>Nitrospiria</taxon>
        <taxon>Nitrospirales</taxon>
        <taxon>Nitrospiraceae</taxon>
        <taxon>Nitrospira</taxon>
    </lineage>
</organism>
<accession>A0A7S8IXS8</accession>
<gene>
    <name evidence="3" type="ORF">Nkreftii_000297</name>
</gene>
<keyword evidence="1" id="KW-0472">Membrane</keyword>
<evidence type="ECO:0000313" key="3">
    <source>
        <dbReference type="EMBL" id="QPD02523.1"/>
    </source>
</evidence>
<dbReference type="InterPro" id="IPR013823">
    <property type="entry name" value="Ribosomal_bL12_C"/>
</dbReference>
<sequence>MSNKPRRSPDLPKSAVQALRHGNLIEAIKVVRQERNLGLKEAKGVVEAYLASQPAIKKKMDEVLATAQQRFIRWLVGILVLAAGIAYLVMQGP</sequence>